<dbReference type="Pfam" id="PF04082">
    <property type="entry name" value="Fungal_trans"/>
    <property type="match status" value="1"/>
</dbReference>
<dbReference type="CDD" id="cd12148">
    <property type="entry name" value="fungal_TF_MHR"/>
    <property type="match status" value="1"/>
</dbReference>
<evidence type="ECO:0000256" key="4">
    <source>
        <dbReference type="ARBA" id="ARBA00023163"/>
    </source>
</evidence>
<dbReference type="STRING" id="1042311.A0A2T3YX84"/>
<gene>
    <name evidence="8" type="ORF">M441DRAFT_448241</name>
</gene>
<evidence type="ECO:0000259" key="7">
    <source>
        <dbReference type="SMART" id="SM00906"/>
    </source>
</evidence>
<keyword evidence="9" id="KW-1185">Reference proteome</keyword>
<dbReference type="GO" id="GO:0008270">
    <property type="term" value="F:zinc ion binding"/>
    <property type="evidence" value="ECO:0007669"/>
    <property type="project" value="InterPro"/>
</dbReference>
<name>A0A2T3YX84_TRIA4</name>
<dbReference type="Proteomes" id="UP000240493">
    <property type="component" value="Unassembled WGS sequence"/>
</dbReference>
<dbReference type="GO" id="GO:0003700">
    <property type="term" value="F:DNA-binding transcription factor activity"/>
    <property type="evidence" value="ECO:0007669"/>
    <property type="project" value="InterPro"/>
</dbReference>
<dbReference type="SMART" id="SM00906">
    <property type="entry name" value="Fungal_trans"/>
    <property type="match status" value="1"/>
</dbReference>
<evidence type="ECO:0000256" key="3">
    <source>
        <dbReference type="ARBA" id="ARBA00023125"/>
    </source>
</evidence>
<dbReference type="EMBL" id="KZ679268">
    <property type="protein sequence ID" value="PTB37175.1"/>
    <property type="molecule type" value="Genomic_DNA"/>
</dbReference>
<dbReference type="OrthoDB" id="103819at2759"/>
<reference evidence="8 9" key="1">
    <citation type="submission" date="2016-07" db="EMBL/GenBank/DDBJ databases">
        <title>Multiple horizontal gene transfer events from other fungi enriched the ability of initially mycotrophic Trichoderma (Ascomycota) to feed on dead plant biomass.</title>
        <authorList>
            <consortium name="DOE Joint Genome Institute"/>
            <person name="Aerts A."/>
            <person name="Atanasova L."/>
            <person name="Chenthamara K."/>
            <person name="Zhang J."/>
            <person name="Grujic M."/>
            <person name="Henrissat B."/>
            <person name="Kuo A."/>
            <person name="Salamov A."/>
            <person name="Lipzen A."/>
            <person name="Labutti K."/>
            <person name="Barry K."/>
            <person name="Miao Y."/>
            <person name="Rahimi M.J."/>
            <person name="Shen Q."/>
            <person name="Grigoriev I.V."/>
            <person name="Kubicek C.P."/>
            <person name="Druzhinina I.S."/>
        </authorList>
    </citation>
    <scope>NUCLEOTIDE SEQUENCE [LARGE SCALE GENOMIC DNA]</scope>
    <source>
        <strain evidence="8 9">CBS 433.97</strain>
    </source>
</reference>
<accession>A0A2T3YX84</accession>
<keyword evidence="3" id="KW-0238">DNA-binding</keyword>
<dbReference type="PANTHER" id="PTHR46910">
    <property type="entry name" value="TRANSCRIPTION FACTOR PDR1"/>
    <property type="match status" value="1"/>
</dbReference>
<dbReference type="AlphaFoldDB" id="A0A2T3YX84"/>
<proteinExistence type="predicted"/>
<dbReference type="InterPro" id="IPR050987">
    <property type="entry name" value="AtrR-like"/>
</dbReference>
<evidence type="ECO:0000256" key="6">
    <source>
        <dbReference type="SAM" id="MobiDB-lite"/>
    </source>
</evidence>
<dbReference type="InterPro" id="IPR007219">
    <property type="entry name" value="XnlR_reg_dom"/>
</dbReference>
<dbReference type="GO" id="GO:0003677">
    <property type="term" value="F:DNA binding"/>
    <property type="evidence" value="ECO:0007669"/>
    <property type="project" value="UniProtKB-KW"/>
</dbReference>
<sequence>MKALEAGVRCRYIRGFMSPLPWDAPEDQSKLRLTSYVIMSENMPASKNAGLARFAVRRIFSRWPLWCSREFPKCAACRPWPGECIYHRLNPVAQSDKLCSTNEPAKLAANTSLQYSRGVDQRLSRVEKALETLSETINTSLSSVNENGDSITPSTTTKSDNEAFPSYQPSAESPELTLDEAHSFAYLGEASRHLELIKIKSLHEQLAEHQAASTALQDLSKFLTTINLQPPYNDAASFEFINDFLQNVQLAEVLFITPPEEILLSAIFNPATVPQRAWIVYINFILLSLLQHDVSQADIVENLKKNTNLALNDFRIFLEPSETNIQALMLLGCHGEQYASPNLSWMLVGHACRQAQAVGLHSLKGDAYEQRQRRLALFWSLFSVDKSCSLAFGRPMLLPTAIYENVPLPDFQYLLRYHPHRKEHVQTENGPIASTYGAHFFIQGMKLAKLTGAVLDFLANPGNLTSYQSLTAQLQSWDSVTNELLLKAINTESASSSAHQLQEMMIGVRAMRFQYLHILILLLRKDPNDKELRIQAARDAITLLPGLVSNSTHVYNGLVWQLLYYPFTPFFTIFGHIITHPSSPTANQDIELLNQTATYFNSMKQLGSLSDVSSKLERTALVFYNLARFITSKEHADSELQAIESTIATTSTENTPAQEMDILSKENEVDFESYTDAFMAYINDQDAAQPGFDNIDIENILGCLESDGASLRTRKRSFESTLDWFSWDSHYYKN</sequence>
<feature type="compositionally biased region" description="Polar residues" evidence="6">
    <location>
        <begin position="142"/>
        <end position="158"/>
    </location>
</feature>
<protein>
    <recommendedName>
        <fullName evidence="7">Xylanolytic transcriptional activator regulatory domain-containing protein</fullName>
    </recommendedName>
</protein>
<comment type="subcellular location">
    <subcellularLocation>
        <location evidence="1">Nucleus</location>
    </subcellularLocation>
</comment>
<evidence type="ECO:0000313" key="9">
    <source>
        <dbReference type="Proteomes" id="UP000240493"/>
    </source>
</evidence>
<dbReference type="GO" id="GO:0005634">
    <property type="term" value="C:nucleus"/>
    <property type="evidence" value="ECO:0007669"/>
    <property type="project" value="UniProtKB-SubCell"/>
</dbReference>
<keyword evidence="2" id="KW-0805">Transcription regulation</keyword>
<feature type="domain" description="Xylanolytic transcriptional activator regulatory" evidence="7">
    <location>
        <begin position="344"/>
        <end position="415"/>
    </location>
</feature>
<evidence type="ECO:0000313" key="8">
    <source>
        <dbReference type="EMBL" id="PTB37175.1"/>
    </source>
</evidence>
<evidence type="ECO:0000256" key="2">
    <source>
        <dbReference type="ARBA" id="ARBA00023015"/>
    </source>
</evidence>
<organism evidence="8 9">
    <name type="scientific">Trichoderma asperellum (strain ATCC 204424 / CBS 433.97 / NBRC 101777)</name>
    <dbReference type="NCBI Taxonomy" id="1042311"/>
    <lineage>
        <taxon>Eukaryota</taxon>
        <taxon>Fungi</taxon>
        <taxon>Dikarya</taxon>
        <taxon>Ascomycota</taxon>
        <taxon>Pezizomycotina</taxon>
        <taxon>Sordariomycetes</taxon>
        <taxon>Hypocreomycetidae</taxon>
        <taxon>Hypocreales</taxon>
        <taxon>Hypocreaceae</taxon>
        <taxon>Trichoderma</taxon>
    </lineage>
</organism>
<feature type="region of interest" description="Disordered" evidence="6">
    <location>
        <begin position="142"/>
        <end position="172"/>
    </location>
</feature>
<keyword evidence="5" id="KW-0539">Nucleus</keyword>
<dbReference type="PANTHER" id="PTHR46910:SF37">
    <property type="entry name" value="ZN(II)2CYS6 TRANSCRIPTION FACTOR (EUROFUNG)"/>
    <property type="match status" value="1"/>
</dbReference>
<evidence type="ECO:0000256" key="5">
    <source>
        <dbReference type="ARBA" id="ARBA00023242"/>
    </source>
</evidence>
<keyword evidence="4" id="KW-0804">Transcription</keyword>
<dbReference type="GO" id="GO:0006351">
    <property type="term" value="P:DNA-templated transcription"/>
    <property type="evidence" value="ECO:0007669"/>
    <property type="project" value="InterPro"/>
</dbReference>
<evidence type="ECO:0000256" key="1">
    <source>
        <dbReference type="ARBA" id="ARBA00004123"/>
    </source>
</evidence>